<evidence type="ECO:0000313" key="3">
    <source>
        <dbReference type="Proteomes" id="UP000001054"/>
    </source>
</evidence>
<protein>
    <recommendedName>
        <fullName evidence="4">Transposase</fullName>
    </recommendedName>
</protein>
<name>C3M8M1_SINFN</name>
<accession>C3M8M1</accession>
<dbReference type="Proteomes" id="UP000001054">
    <property type="component" value="Chromosome"/>
</dbReference>
<evidence type="ECO:0008006" key="4">
    <source>
        <dbReference type="Google" id="ProtNLM"/>
    </source>
</evidence>
<dbReference type="HOGENOM" id="CLU_2156333_0_0_5"/>
<dbReference type="KEGG" id="rhi:NGR_c07740"/>
<gene>
    <name evidence="2" type="ordered locus">NGR_c07740</name>
</gene>
<feature type="compositionally biased region" description="Basic and acidic residues" evidence="1">
    <location>
        <begin position="1"/>
        <end position="10"/>
    </location>
</feature>
<organism evidence="2 3">
    <name type="scientific">Sinorhizobium fredii (strain NBRC 101917 / NGR234)</name>
    <dbReference type="NCBI Taxonomy" id="394"/>
    <lineage>
        <taxon>Bacteria</taxon>
        <taxon>Pseudomonadati</taxon>
        <taxon>Pseudomonadota</taxon>
        <taxon>Alphaproteobacteria</taxon>
        <taxon>Hyphomicrobiales</taxon>
        <taxon>Rhizobiaceae</taxon>
        <taxon>Sinorhizobium/Ensifer group</taxon>
        <taxon>Sinorhizobium</taxon>
    </lineage>
</organism>
<sequence>MNVSRDDAPHPDTPAPRIHRGLQCLHAPTKISDPLRSLGHTVRAAVRRLATVARPHPLADWRFGRIAWSTFLRNRFRIVARRMRTLERRIQSFPQAIEDDAFSAPFPALHA</sequence>
<reference evidence="2 3" key="1">
    <citation type="journal article" date="2009" name="Appl. Environ. Microbiol.">
        <title>Rhizobium sp. strain NGR234 possesses a remarkable number of secretion systems.</title>
        <authorList>
            <person name="Schmeisser C."/>
            <person name="Liesegang H."/>
            <person name="Krysciak D."/>
            <person name="Bakkou N."/>
            <person name="Le Quere A."/>
            <person name="Wollherr A."/>
            <person name="Heinemeyer I."/>
            <person name="Morgenstern B."/>
            <person name="Pommerening-Roeser A."/>
            <person name="Flores M."/>
            <person name="Palacios R."/>
            <person name="Brenner S."/>
            <person name="Gottschalk G."/>
            <person name="Schmitz R.A."/>
            <person name="Broughton W.J."/>
            <person name="Perret X."/>
            <person name="Strittmatter A.W."/>
            <person name="Streit W.R."/>
        </authorList>
    </citation>
    <scope>NUCLEOTIDE SEQUENCE [LARGE SCALE GENOMIC DNA]</scope>
    <source>
        <strain evidence="3">NBRC 101917 / NGR234</strain>
    </source>
</reference>
<evidence type="ECO:0000313" key="2">
    <source>
        <dbReference type="EMBL" id="ACP24567.1"/>
    </source>
</evidence>
<dbReference type="EMBL" id="CP001389">
    <property type="protein sequence ID" value="ACP24567.1"/>
    <property type="molecule type" value="Genomic_DNA"/>
</dbReference>
<evidence type="ECO:0000256" key="1">
    <source>
        <dbReference type="SAM" id="MobiDB-lite"/>
    </source>
</evidence>
<feature type="region of interest" description="Disordered" evidence="1">
    <location>
        <begin position="1"/>
        <end position="21"/>
    </location>
</feature>
<dbReference type="STRING" id="394.NGR_c07740"/>
<dbReference type="AlphaFoldDB" id="C3M8M1"/>
<keyword evidence="3" id="KW-1185">Reference proteome</keyword>
<proteinExistence type="predicted"/>